<accession>A0A4S8LDR9</accession>
<feature type="region of interest" description="Disordered" evidence="1">
    <location>
        <begin position="33"/>
        <end position="74"/>
    </location>
</feature>
<evidence type="ECO:0000313" key="2">
    <source>
        <dbReference type="EMBL" id="THU86793.1"/>
    </source>
</evidence>
<dbReference type="EMBL" id="ML179480">
    <property type="protein sequence ID" value="THU86793.1"/>
    <property type="molecule type" value="Genomic_DNA"/>
</dbReference>
<evidence type="ECO:0000313" key="3">
    <source>
        <dbReference type="Proteomes" id="UP000297245"/>
    </source>
</evidence>
<protein>
    <submittedName>
        <fullName evidence="2">Uncharacterized protein</fullName>
    </submittedName>
</protein>
<dbReference type="Proteomes" id="UP000297245">
    <property type="component" value="Unassembled WGS sequence"/>
</dbReference>
<dbReference type="AlphaFoldDB" id="A0A4S8LDR9"/>
<proteinExistence type="predicted"/>
<organism evidence="2 3">
    <name type="scientific">Dendrothele bispora (strain CBS 962.96)</name>
    <dbReference type="NCBI Taxonomy" id="1314807"/>
    <lineage>
        <taxon>Eukaryota</taxon>
        <taxon>Fungi</taxon>
        <taxon>Dikarya</taxon>
        <taxon>Basidiomycota</taxon>
        <taxon>Agaricomycotina</taxon>
        <taxon>Agaricomycetes</taxon>
        <taxon>Agaricomycetidae</taxon>
        <taxon>Agaricales</taxon>
        <taxon>Agaricales incertae sedis</taxon>
        <taxon>Dendrothele</taxon>
    </lineage>
</organism>
<feature type="compositionally biased region" description="Polar residues" evidence="1">
    <location>
        <begin position="44"/>
        <end position="64"/>
    </location>
</feature>
<keyword evidence="3" id="KW-1185">Reference proteome</keyword>
<name>A0A4S8LDR9_DENBC</name>
<evidence type="ECO:0000256" key="1">
    <source>
        <dbReference type="SAM" id="MobiDB-lite"/>
    </source>
</evidence>
<gene>
    <name evidence="2" type="ORF">K435DRAFT_921992</name>
</gene>
<reference evidence="2 3" key="1">
    <citation type="journal article" date="2019" name="Nat. Ecol. Evol.">
        <title>Megaphylogeny resolves global patterns of mushroom evolution.</title>
        <authorList>
            <person name="Varga T."/>
            <person name="Krizsan K."/>
            <person name="Foldi C."/>
            <person name="Dima B."/>
            <person name="Sanchez-Garcia M."/>
            <person name="Sanchez-Ramirez S."/>
            <person name="Szollosi G.J."/>
            <person name="Szarkandi J.G."/>
            <person name="Papp V."/>
            <person name="Albert L."/>
            <person name="Andreopoulos W."/>
            <person name="Angelini C."/>
            <person name="Antonin V."/>
            <person name="Barry K.W."/>
            <person name="Bougher N.L."/>
            <person name="Buchanan P."/>
            <person name="Buyck B."/>
            <person name="Bense V."/>
            <person name="Catcheside P."/>
            <person name="Chovatia M."/>
            <person name="Cooper J."/>
            <person name="Damon W."/>
            <person name="Desjardin D."/>
            <person name="Finy P."/>
            <person name="Geml J."/>
            <person name="Haridas S."/>
            <person name="Hughes K."/>
            <person name="Justo A."/>
            <person name="Karasinski D."/>
            <person name="Kautmanova I."/>
            <person name="Kiss B."/>
            <person name="Kocsube S."/>
            <person name="Kotiranta H."/>
            <person name="LaButti K.M."/>
            <person name="Lechner B.E."/>
            <person name="Liimatainen K."/>
            <person name="Lipzen A."/>
            <person name="Lukacs Z."/>
            <person name="Mihaltcheva S."/>
            <person name="Morgado L.N."/>
            <person name="Niskanen T."/>
            <person name="Noordeloos M.E."/>
            <person name="Ohm R.A."/>
            <person name="Ortiz-Santana B."/>
            <person name="Ovrebo C."/>
            <person name="Racz N."/>
            <person name="Riley R."/>
            <person name="Savchenko A."/>
            <person name="Shiryaev A."/>
            <person name="Soop K."/>
            <person name="Spirin V."/>
            <person name="Szebenyi C."/>
            <person name="Tomsovsky M."/>
            <person name="Tulloss R.E."/>
            <person name="Uehling J."/>
            <person name="Grigoriev I.V."/>
            <person name="Vagvolgyi C."/>
            <person name="Papp T."/>
            <person name="Martin F.M."/>
            <person name="Miettinen O."/>
            <person name="Hibbett D.S."/>
            <person name="Nagy L.G."/>
        </authorList>
    </citation>
    <scope>NUCLEOTIDE SEQUENCE [LARGE SCALE GENOMIC DNA]</scope>
    <source>
        <strain evidence="2 3">CBS 962.96</strain>
    </source>
</reference>
<sequence>MCSTKVMMTREEIQRRIPGGGTVMTMTLGPTRTLTADTHDNAENPPSSAAGTESPIGSSRSVGTVNGGYAEQDNRRIDRNIETRTYHEGDHINHINHHEGDHYTVNNGDWKTVIATGGVVTTAFSAGHTIGAHGSYHRYSQLQLPTNNAITIIYPQYSFDQVPSLVVNYVLLPVVLMKMFSLVRQSVLTAFTG</sequence>